<dbReference type="InterPro" id="IPR029058">
    <property type="entry name" value="AB_hydrolase_fold"/>
</dbReference>
<dbReference type="OrthoDB" id="9815657at2"/>
<dbReference type="Pfam" id="PF00326">
    <property type="entry name" value="Peptidase_S9"/>
    <property type="match status" value="1"/>
</dbReference>
<dbReference type="SUPFAM" id="SSF82171">
    <property type="entry name" value="DPP6 N-terminal domain-like"/>
    <property type="match status" value="1"/>
</dbReference>
<evidence type="ECO:0000313" key="4">
    <source>
        <dbReference type="EMBL" id="PEN07991.1"/>
    </source>
</evidence>
<dbReference type="SUPFAM" id="SSF53474">
    <property type="entry name" value="alpha/beta-Hydrolases"/>
    <property type="match status" value="1"/>
</dbReference>
<dbReference type="InterPro" id="IPR011042">
    <property type="entry name" value="6-blade_b-propeller_TolB-like"/>
</dbReference>
<dbReference type="Proteomes" id="UP000221024">
    <property type="component" value="Unassembled WGS sequence"/>
</dbReference>
<evidence type="ECO:0000256" key="2">
    <source>
        <dbReference type="SAM" id="SignalP"/>
    </source>
</evidence>
<dbReference type="GO" id="GO:0004252">
    <property type="term" value="F:serine-type endopeptidase activity"/>
    <property type="evidence" value="ECO:0007669"/>
    <property type="project" value="TreeGrafter"/>
</dbReference>
<dbReference type="AlphaFoldDB" id="A0A2H3NUF8"/>
<evidence type="ECO:0000313" key="5">
    <source>
        <dbReference type="Proteomes" id="UP000221024"/>
    </source>
</evidence>
<dbReference type="EMBL" id="PDEP01000004">
    <property type="protein sequence ID" value="PEN07991.1"/>
    <property type="molecule type" value="Genomic_DNA"/>
</dbReference>
<evidence type="ECO:0000256" key="1">
    <source>
        <dbReference type="ARBA" id="ARBA00022801"/>
    </source>
</evidence>
<dbReference type="InterPro" id="IPR001375">
    <property type="entry name" value="Peptidase_S9_cat"/>
</dbReference>
<dbReference type="Gene3D" id="3.40.50.1820">
    <property type="entry name" value="alpha/beta hydrolase"/>
    <property type="match status" value="1"/>
</dbReference>
<reference evidence="4 5" key="1">
    <citation type="submission" date="2017-10" db="EMBL/GenBank/DDBJ databases">
        <title>Draft genome of Longimonas halophila.</title>
        <authorList>
            <person name="Goh K.M."/>
            <person name="Shamsir M.S."/>
            <person name="Lim S.W."/>
        </authorList>
    </citation>
    <scope>NUCLEOTIDE SEQUENCE [LARGE SCALE GENOMIC DNA]</scope>
    <source>
        <strain evidence="4 5">KCTC 42399</strain>
    </source>
</reference>
<dbReference type="GO" id="GO:0006508">
    <property type="term" value="P:proteolysis"/>
    <property type="evidence" value="ECO:0007669"/>
    <property type="project" value="InterPro"/>
</dbReference>
<keyword evidence="1" id="KW-0378">Hydrolase</keyword>
<keyword evidence="2" id="KW-0732">Signal</keyword>
<accession>A0A2H3NUF8</accession>
<protein>
    <submittedName>
        <fullName evidence="4">Peptidase S9</fullName>
    </submittedName>
</protein>
<name>A0A2H3NUF8_9BACT</name>
<dbReference type="PANTHER" id="PTHR42776:SF27">
    <property type="entry name" value="DIPEPTIDYL PEPTIDASE FAMILY MEMBER 6"/>
    <property type="match status" value="1"/>
</dbReference>
<keyword evidence="5" id="KW-1185">Reference proteome</keyword>
<proteinExistence type="predicted"/>
<feature type="signal peptide" evidence="2">
    <location>
        <begin position="1"/>
        <end position="30"/>
    </location>
</feature>
<feature type="domain" description="Peptidase S9 prolyl oligopeptidase catalytic" evidence="3">
    <location>
        <begin position="460"/>
        <end position="664"/>
    </location>
</feature>
<evidence type="ECO:0000259" key="3">
    <source>
        <dbReference type="Pfam" id="PF00326"/>
    </source>
</evidence>
<comment type="caution">
    <text evidence="4">The sequence shown here is derived from an EMBL/GenBank/DDBJ whole genome shotgun (WGS) entry which is preliminary data.</text>
</comment>
<gene>
    <name evidence="4" type="ORF">CRI93_05990</name>
</gene>
<dbReference type="Gene3D" id="2.120.10.30">
    <property type="entry name" value="TolB, C-terminal domain"/>
    <property type="match status" value="2"/>
</dbReference>
<sequence>MIPTMTRHASRLLLMLVAVGLWSLPMPSAAQGLTPMQEAMLQSVSNTTVDAEGDFIAFTRTQPVDPREENASPASHLFALDTDTGEEEALYTEGSVGNITFRPEHGTLTFLTARDGDNGRALYEMDPETGEMTQLYAFDRSMISYAWAPDGDRIVFSSPEELDISEAELPYEPNLYEENRPNRLAYTVDVTAEAEAQRLNVEGTVYLMNWSPSGDRLAITVAPSPEVDDFYMAQSVVIVDAGSGNVTADIDNEGKIGQIEWSPSGDRLALRAGHDLHDPTDGRIMVVGAADSATPENIFPEFEGKFEQIAWTGDDTIHFLASESVETSFGTIAPNGTNFTRRVELGGPIMTSFAPTANGEVAFTAHTPSHPPEVYWLGTDADTPERMTTSNPELADIEMGEQRVVSYTAADGQFTIDGLLILPVDYEAGTQVPVITVVHGGPEAHYSNGWLTRYSDPGQMGAAQGFAVFYPNYRGSTGRGIDFTYSSQGDLAGREFDDIVDGVDFLIDEGIADPDRVGVTGGSYGGYATAWMSTYYTERFAAGVMNVGISNNISKWGTSDIPEELFLVHARSRIWNSWMDMLKRSPVYHAGQANTPLLIAHGEEDTRVHPAQSMELYRHIKVRRPDVPLRMVTYPNEGHGYGRSTAQLDYTLRMMRWFDTYLNGSATTPLPEGAVSVEDAE</sequence>
<organism evidence="4 5">
    <name type="scientific">Longimonas halophila</name>
    <dbReference type="NCBI Taxonomy" id="1469170"/>
    <lineage>
        <taxon>Bacteria</taxon>
        <taxon>Pseudomonadati</taxon>
        <taxon>Rhodothermota</taxon>
        <taxon>Rhodothermia</taxon>
        <taxon>Rhodothermales</taxon>
        <taxon>Salisaetaceae</taxon>
        <taxon>Longimonas</taxon>
    </lineage>
</organism>
<feature type="chain" id="PRO_5013756417" evidence="2">
    <location>
        <begin position="31"/>
        <end position="681"/>
    </location>
</feature>
<dbReference type="PANTHER" id="PTHR42776">
    <property type="entry name" value="SERINE PEPTIDASE S9 FAMILY MEMBER"/>
    <property type="match status" value="1"/>
</dbReference>